<keyword evidence="1" id="KW-0812">Transmembrane</keyword>
<proteinExistence type="predicted"/>
<feature type="transmembrane region" description="Helical" evidence="1">
    <location>
        <begin position="40"/>
        <end position="59"/>
    </location>
</feature>
<evidence type="ECO:0000313" key="3">
    <source>
        <dbReference type="Proteomes" id="UP000177579"/>
    </source>
</evidence>
<organism evidence="2 3">
    <name type="scientific">Candidatus Falkowbacteria bacterium RIFOXYD2_FULL_34_120</name>
    <dbReference type="NCBI Taxonomy" id="1798007"/>
    <lineage>
        <taxon>Bacteria</taxon>
        <taxon>Candidatus Falkowiibacteriota</taxon>
    </lineage>
</organism>
<accession>A0A1F5TSQ1</accession>
<dbReference type="EMBL" id="MFGO01000001">
    <property type="protein sequence ID" value="OGF41923.1"/>
    <property type="molecule type" value="Genomic_DNA"/>
</dbReference>
<name>A0A1F5TSQ1_9BACT</name>
<gene>
    <name evidence="2" type="ORF">A2531_04810</name>
</gene>
<sequence length="60" mass="7063">MGDLPKGDYFFIIIPLFTTPPPEAGMERRCVRLRRRLQKAFQAFLVFNFQFLIILNGLVF</sequence>
<protein>
    <submittedName>
        <fullName evidence="2">Uncharacterized protein</fullName>
    </submittedName>
</protein>
<comment type="caution">
    <text evidence="2">The sequence shown here is derived from an EMBL/GenBank/DDBJ whole genome shotgun (WGS) entry which is preliminary data.</text>
</comment>
<evidence type="ECO:0000313" key="2">
    <source>
        <dbReference type="EMBL" id="OGF41923.1"/>
    </source>
</evidence>
<reference evidence="2 3" key="1">
    <citation type="journal article" date="2016" name="Nat. Commun.">
        <title>Thousands of microbial genomes shed light on interconnected biogeochemical processes in an aquifer system.</title>
        <authorList>
            <person name="Anantharaman K."/>
            <person name="Brown C.T."/>
            <person name="Hug L.A."/>
            <person name="Sharon I."/>
            <person name="Castelle C.J."/>
            <person name="Probst A.J."/>
            <person name="Thomas B.C."/>
            <person name="Singh A."/>
            <person name="Wilkins M.J."/>
            <person name="Karaoz U."/>
            <person name="Brodie E.L."/>
            <person name="Williams K.H."/>
            <person name="Hubbard S.S."/>
            <person name="Banfield J.F."/>
        </authorList>
    </citation>
    <scope>NUCLEOTIDE SEQUENCE [LARGE SCALE GENOMIC DNA]</scope>
</reference>
<dbReference type="AlphaFoldDB" id="A0A1F5TSQ1"/>
<keyword evidence="1" id="KW-0472">Membrane</keyword>
<evidence type="ECO:0000256" key="1">
    <source>
        <dbReference type="SAM" id="Phobius"/>
    </source>
</evidence>
<keyword evidence="1" id="KW-1133">Transmembrane helix</keyword>
<dbReference type="Proteomes" id="UP000177579">
    <property type="component" value="Unassembled WGS sequence"/>
</dbReference>